<name>A0A9Q1ZD36_CLOBO</name>
<reference evidence="1 2" key="1">
    <citation type="submission" date="2015-07" db="EMBL/GenBank/DDBJ databases">
        <title>Draft genome sequences of 17 French Clostridium botulinum group III.</title>
        <authorList>
            <person name="Woudstra C."/>
            <person name="Le Marechal C."/>
            <person name="Souillard R."/>
            <person name="Bayon-Auboyer M.-H."/>
            <person name="Dessouter D."/>
            <person name="Fach P."/>
        </authorList>
    </citation>
    <scope>NUCLEOTIDE SEQUENCE [LARGE SCALE GENOMIC DNA]</scope>
    <source>
        <strain evidence="1 2">12LNRI-CD</strain>
    </source>
</reference>
<organism evidence="1 2">
    <name type="scientific">Clostridium botulinum</name>
    <dbReference type="NCBI Taxonomy" id="1491"/>
    <lineage>
        <taxon>Bacteria</taxon>
        <taxon>Bacillati</taxon>
        <taxon>Bacillota</taxon>
        <taxon>Clostridia</taxon>
        <taxon>Eubacteriales</taxon>
        <taxon>Clostridiaceae</taxon>
        <taxon>Clostridium</taxon>
    </lineage>
</organism>
<evidence type="ECO:0000313" key="1">
    <source>
        <dbReference type="EMBL" id="KOA89908.1"/>
    </source>
</evidence>
<gene>
    <name evidence="1" type="ORF">ADU74_02450</name>
</gene>
<dbReference type="AlphaFoldDB" id="A0A9Q1ZD36"/>
<dbReference type="Proteomes" id="UP000037540">
    <property type="component" value="Unassembled WGS sequence"/>
</dbReference>
<proteinExistence type="predicted"/>
<dbReference type="RefSeq" id="WP_013724828.1">
    <property type="nucleotide sequence ID" value="NZ_LGVR01000008.1"/>
</dbReference>
<protein>
    <submittedName>
        <fullName evidence="1">Uncharacterized protein</fullName>
    </submittedName>
</protein>
<evidence type="ECO:0000313" key="2">
    <source>
        <dbReference type="Proteomes" id="UP000037540"/>
    </source>
</evidence>
<dbReference type="EMBL" id="LGVR01000008">
    <property type="protein sequence ID" value="KOA89908.1"/>
    <property type="molecule type" value="Genomic_DNA"/>
</dbReference>
<sequence length="130" mass="14433">MANYSQCINGYMNKSDGYIRVKNKGLYIAVAEVRFYVNDKLKIYRSSKLVKGKGAEVDIPKKALQITLDTYYYSGTKYIPICTKFFDDPIKVCYELIGTAFSPQCNQVVCGSNNGGNGSTTCCCCCCCTQ</sequence>
<comment type="caution">
    <text evidence="1">The sequence shown here is derived from an EMBL/GenBank/DDBJ whole genome shotgun (WGS) entry which is preliminary data.</text>
</comment>
<accession>A0A9Q1ZD36</accession>